<dbReference type="PROSITE" id="PS51464">
    <property type="entry name" value="SIS"/>
    <property type="match status" value="1"/>
</dbReference>
<proteinExistence type="predicted"/>
<gene>
    <name evidence="2" type="ORF">H7C19_12205</name>
</gene>
<evidence type="ECO:0000313" key="2">
    <source>
        <dbReference type="EMBL" id="MBB6671443.1"/>
    </source>
</evidence>
<dbReference type="NCBIfam" id="NF002805">
    <property type="entry name" value="PRK02947.1"/>
    <property type="match status" value="1"/>
</dbReference>
<dbReference type="Pfam" id="PF13580">
    <property type="entry name" value="SIS_2"/>
    <property type="match status" value="1"/>
</dbReference>
<name>A0A7X0RQ71_9BACL</name>
<dbReference type="CDD" id="cd05013">
    <property type="entry name" value="SIS_RpiR"/>
    <property type="match status" value="1"/>
</dbReference>
<reference evidence="2 3" key="1">
    <citation type="submission" date="2020-08" db="EMBL/GenBank/DDBJ databases">
        <title>Cohnella phylogeny.</title>
        <authorList>
            <person name="Dunlap C."/>
        </authorList>
    </citation>
    <scope>NUCLEOTIDE SEQUENCE [LARGE SCALE GENOMIC DNA]</scope>
    <source>
        <strain evidence="2 3">DSM 28246</strain>
    </source>
</reference>
<accession>A0A7X0RQ71</accession>
<dbReference type="GO" id="GO:1901135">
    <property type="term" value="P:carbohydrate derivative metabolic process"/>
    <property type="evidence" value="ECO:0007669"/>
    <property type="project" value="InterPro"/>
</dbReference>
<comment type="caution">
    <text evidence="2">The sequence shown here is derived from an EMBL/GenBank/DDBJ whole genome shotgun (WGS) entry which is preliminary data.</text>
</comment>
<dbReference type="InterPro" id="IPR035472">
    <property type="entry name" value="RpiR-like_SIS"/>
</dbReference>
<dbReference type="InterPro" id="IPR046348">
    <property type="entry name" value="SIS_dom_sf"/>
</dbReference>
<organism evidence="2 3">
    <name type="scientific">Cohnella nanjingensis</name>
    <dbReference type="NCBI Taxonomy" id="1387779"/>
    <lineage>
        <taxon>Bacteria</taxon>
        <taxon>Bacillati</taxon>
        <taxon>Bacillota</taxon>
        <taxon>Bacilli</taxon>
        <taxon>Bacillales</taxon>
        <taxon>Paenibacillaceae</taxon>
        <taxon>Cohnella</taxon>
    </lineage>
</organism>
<dbReference type="SUPFAM" id="SSF53697">
    <property type="entry name" value="SIS domain"/>
    <property type="match status" value="1"/>
</dbReference>
<keyword evidence="3" id="KW-1185">Reference proteome</keyword>
<dbReference type="GO" id="GO:0097367">
    <property type="term" value="F:carbohydrate derivative binding"/>
    <property type="evidence" value="ECO:0007669"/>
    <property type="project" value="InterPro"/>
</dbReference>
<dbReference type="AlphaFoldDB" id="A0A7X0RQ71"/>
<protein>
    <submittedName>
        <fullName evidence="2">Sugar isomerase domain-containing protein</fullName>
    </submittedName>
</protein>
<feature type="domain" description="SIS" evidence="1">
    <location>
        <begin position="32"/>
        <end position="196"/>
    </location>
</feature>
<dbReference type="EMBL" id="JACJVP010000021">
    <property type="protein sequence ID" value="MBB6671443.1"/>
    <property type="molecule type" value="Genomic_DNA"/>
</dbReference>
<keyword evidence="2" id="KW-0413">Isomerase</keyword>
<dbReference type="Proteomes" id="UP000547209">
    <property type="component" value="Unassembled WGS sequence"/>
</dbReference>
<evidence type="ECO:0000313" key="3">
    <source>
        <dbReference type="Proteomes" id="UP000547209"/>
    </source>
</evidence>
<dbReference type="GO" id="GO:0016853">
    <property type="term" value="F:isomerase activity"/>
    <property type="evidence" value="ECO:0007669"/>
    <property type="project" value="UniProtKB-KW"/>
</dbReference>
<evidence type="ECO:0000259" key="1">
    <source>
        <dbReference type="PROSITE" id="PS51464"/>
    </source>
</evidence>
<sequence length="228" mass="24615">MLAERLLQYYKEHIDKLAASELPPIERFAEAAADRISKGGALYLYDRGHLLSQELFHRAGGLALIRPLELPEKGTDIGRAEHAVKESGLRSGDVLIIGSVSGKNAFVVELAVQAKKIGVTVAALTSLPFSALVESDHPGGQRLFEAADYVLDIHAEAGDAILEVPGLEEKMAPISGISAAMIGWCLKVQIVEHLLKRGIKPTVYISVNLPGGPERFDSANQRARELGY</sequence>
<dbReference type="RefSeq" id="WP_185142926.1">
    <property type="nucleotide sequence ID" value="NZ_JACJVP010000021.1"/>
</dbReference>
<dbReference type="InterPro" id="IPR001347">
    <property type="entry name" value="SIS_dom"/>
</dbReference>
<dbReference type="Gene3D" id="3.40.50.10490">
    <property type="entry name" value="Glucose-6-phosphate isomerase like protein, domain 1"/>
    <property type="match status" value="1"/>
</dbReference>